<dbReference type="InterPro" id="IPR006629">
    <property type="entry name" value="LITAF"/>
</dbReference>
<keyword evidence="4" id="KW-1185">Reference proteome</keyword>
<dbReference type="EMBL" id="QKYT01000031">
    <property type="protein sequence ID" value="RIA97286.1"/>
    <property type="molecule type" value="Genomic_DNA"/>
</dbReference>
<feature type="compositionally biased region" description="Polar residues" evidence="1">
    <location>
        <begin position="1"/>
        <end position="16"/>
    </location>
</feature>
<evidence type="ECO:0000259" key="2">
    <source>
        <dbReference type="SMART" id="SM00714"/>
    </source>
</evidence>
<name>A0A397TK18_9GLOM</name>
<dbReference type="AlphaFoldDB" id="A0A397TK18"/>
<feature type="domain" description="LITAF" evidence="2">
    <location>
        <begin position="89"/>
        <end position="145"/>
    </location>
</feature>
<sequence>MSNSLDTKSSTDSGTTVPEPPPPHSPPSGDPSSTNSSRDIRVLKPYGGGTEATEATEATPLIQQQQEEVYGRIPMQVNPISRENLRDKAALTTCPHCRKTVKTRITDNSSCCSTLCCFIPFCTSREVSHFCPSPDCNKFITTWHN</sequence>
<proteinExistence type="predicted"/>
<reference evidence="3 4" key="1">
    <citation type="submission" date="2018-06" db="EMBL/GenBank/DDBJ databases">
        <title>Comparative genomics reveals the genomic features of Rhizophagus irregularis, R. cerebriforme, R. diaphanum and Gigaspora rosea, and their symbiotic lifestyle signature.</title>
        <authorList>
            <person name="Morin E."/>
            <person name="San Clemente H."/>
            <person name="Chen E.C.H."/>
            <person name="De La Providencia I."/>
            <person name="Hainaut M."/>
            <person name="Kuo A."/>
            <person name="Kohler A."/>
            <person name="Murat C."/>
            <person name="Tang N."/>
            <person name="Roy S."/>
            <person name="Loubradou J."/>
            <person name="Henrissat B."/>
            <person name="Grigoriev I.V."/>
            <person name="Corradi N."/>
            <person name="Roux C."/>
            <person name="Martin F.M."/>
        </authorList>
    </citation>
    <scope>NUCLEOTIDE SEQUENCE [LARGE SCALE GENOMIC DNA]</scope>
    <source>
        <strain evidence="3 4">DAOM 227022</strain>
    </source>
</reference>
<evidence type="ECO:0000256" key="1">
    <source>
        <dbReference type="SAM" id="MobiDB-lite"/>
    </source>
</evidence>
<evidence type="ECO:0000313" key="4">
    <source>
        <dbReference type="Proteomes" id="UP000265703"/>
    </source>
</evidence>
<dbReference type="SMART" id="SM00714">
    <property type="entry name" value="LITAF"/>
    <property type="match status" value="1"/>
</dbReference>
<comment type="caution">
    <text evidence="3">The sequence shown here is derived from an EMBL/GenBank/DDBJ whole genome shotgun (WGS) entry which is preliminary data.</text>
</comment>
<evidence type="ECO:0000313" key="3">
    <source>
        <dbReference type="EMBL" id="RIA97286.1"/>
    </source>
</evidence>
<feature type="region of interest" description="Disordered" evidence="1">
    <location>
        <begin position="1"/>
        <end position="58"/>
    </location>
</feature>
<organism evidence="3 4">
    <name type="scientific">Glomus cerebriforme</name>
    <dbReference type="NCBI Taxonomy" id="658196"/>
    <lineage>
        <taxon>Eukaryota</taxon>
        <taxon>Fungi</taxon>
        <taxon>Fungi incertae sedis</taxon>
        <taxon>Mucoromycota</taxon>
        <taxon>Glomeromycotina</taxon>
        <taxon>Glomeromycetes</taxon>
        <taxon>Glomerales</taxon>
        <taxon>Glomeraceae</taxon>
        <taxon>Glomus</taxon>
    </lineage>
</organism>
<protein>
    <recommendedName>
        <fullName evidence="2">LITAF domain-containing protein</fullName>
    </recommendedName>
</protein>
<gene>
    <name evidence="3" type="ORF">C1645_288054</name>
</gene>
<accession>A0A397TK18</accession>
<dbReference type="Proteomes" id="UP000265703">
    <property type="component" value="Unassembled WGS sequence"/>
</dbReference>
<feature type="compositionally biased region" description="Pro residues" evidence="1">
    <location>
        <begin position="18"/>
        <end position="29"/>
    </location>
</feature>